<dbReference type="Pfam" id="PF12854">
    <property type="entry name" value="PPR_1"/>
    <property type="match status" value="1"/>
</dbReference>
<gene>
    <name evidence="3" type="ORF">Scaly_0370700</name>
</gene>
<evidence type="ECO:0000256" key="2">
    <source>
        <dbReference type="PROSITE-ProRule" id="PRU00708"/>
    </source>
</evidence>
<evidence type="ECO:0000313" key="3">
    <source>
        <dbReference type="EMBL" id="KAL0390136.1"/>
    </source>
</evidence>
<dbReference type="AlphaFoldDB" id="A0AAW2SEM9"/>
<organism evidence="3">
    <name type="scientific">Sesamum calycinum</name>
    <dbReference type="NCBI Taxonomy" id="2727403"/>
    <lineage>
        <taxon>Eukaryota</taxon>
        <taxon>Viridiplantae</taxon>
        <taxon>Streptophyta</taxon>
        <taxon>Embryophyta</taxon>
        <taxon>Tracheophyta</taxon>
        <taxon>Spermatophyta</taxon>
        <taxon>Magnoliopsida</taxon>
        <taxon>eudicotyledons</taxon>
        <taxon>Gunneridae</taxon>
        <taxon>Pentapetalae</taxon>
        <taxon>asterids</taxon>
        <taxon>lamiids</taxon>
        <taxon>Lamiales</taxon>
        <taxon>Pedaliaceae</taxon>
        <taxon>Sesamum</taxon>
    </lineage>
</organism>
<reference evidence="3" key="1">
    <citation type="submission" date="2020-06" db="EMBL/GenBank/DDBJ databases">
        <authorList>
            <person name="Li T."/>
            <person name="Hu X."/>
            <person name="Zhang T."/>
            <person name="Song X."/>
            <person name="Zhang H."/>
            <person name="Dai N."/>
            <person name="Sheng W."/>
            <person name="Hou X."/>
            <person name="Wei L."/>
        </authorList>
    </citation>
    <scope>NUCLEOTIDE SEQUENCE</scope>
    <source>
        <strain evidence="3">KEN8</strain>
        <tissue evidence="3">Leaf</tissue>
    </source>
</reference>
<dbReference type="NCBIfam" id="TIGR00756">
    <property type="entry name" value="PPR"/>
    <property type="match status" value="1"/>
</dbReference>
<accession>A0AAW2SEM9</accession>
<dbReference type="GO" id="GO:0003729">
    <property type="term" value="F:mRNA binding"/>
    <property type="evidence" value="ECO:0007669"/>
    <property type="project" value="TreeGrafter"/>
</dbReference>
<feature type="repeat" description="PPR" evidence="2">
    <location>
        <begin position="9"/>
        <end position="39"/>
    </location>
</feature>
<sequence length="100" mass="11599">MKRSGFVPSSISYNSLVNSLALEGEVDEAVKFLWEMAENQRLADFITYRTVLDEISRQKRIGDALRLLEEFQEKNLVDQHMYGKLLYELQDTSRGPNVRS</sequence>
<reference evidence="3" key="2">
    <citation type="journal article" date="2024" name="Plant">
        <title>Genomic evolution and insights into agronomic trait innovations of Sesamum species.</title>
        <authorList>
            <person name="Miao H."/>
            <person name="Wang L."/>
            <person name="Qu L."/>
            <person name="Liu H."/>
            <person name="Sun Y."/>
            <person name="Le M."/>
            <person name="Wang Q."/>
            <person name="Wei S."/>
            <person name="Zheng Y."/>
            <person name="Lin W."/>
            <person name="Duan Y."/>
            <person name="Cao H."/>
            <person name="Xiong S."/>
            <person name="Wang X."/>
            <person name="Wei L."/>
            <person name="Li C."/>
            <person name="Ma Q."/>
            <person name="Ju M."/>
            <person name="Zhao R."/>
            <person name="Li G."/>
            <person name="Mu C."/>
            <person name="Tian Q."/>
            <person name="Mei H."/>
            <person name="Zhang T."/>
            <person name="Gao T."/>
            <person name="Zhang H."/>
        </authorList>
    </citation>
    <scope>NUCLEOTIDE SEQUENCE</scope>
    <source>
        <strain evidence="3">KEN8</strain>
    </source>
</reference>
<name>A0AAW2SEM9_9LAMI</name>
<keyword evidence="1" id="KW-0677">Repeat</keyword>
<dbReference type="EMBL" id="JACGWM010000002">
    <property type="protein sequence ID" value="KAL0390136.1"/>
    <property type="molecule type" value="Genomic_DNA"/>
</dbReference>
<protein>
    <recommendedName>
        <fullName evidence="4">Pentatricopeptide repeat-containing protein</fullName>
    </recommendedName>
</protein>
<dbReference type="PANTHER" id="PTHR47932:SF23">
    <property type="entry name" value="PENTACOTRIPEPTIDE-REPEAT REGION OF PRORP DOMAIN-CONTAINING PROTEIN"/>
    <property type="match status" value="1"/>
</dbReference>
<dbReference type="PROSITE" id="PS51375">
    <property type="entry name" value="PPR"/>
    <property type="match status" value="2"/>
</dbReference>
<evidence type="ECO:0000256" key="1">
    <source>
        <dbReference type="ARBA" id="ARBA00022737"/>
    </source>
</evidence>
<dbReference type="Pfam" id="PF01535">
    <property type="entry name" value="PPR"/>
    <property type="match status" value="1"/>
</dbReference>
<dbReference type="InterPro" id="IPR002885">
    <property type="entry name" value="PPR_rpt"/>
</dbReference>
<dbReference type="InterPro" id="IPR011990">
    <property type="entry name" value="TPR-like_helical_dom_sf"/>
</dbReference>
<evidence type="ECO:0008006" key="4">
    <source>
        <dbReference type="Google" id="ProtNLM"/>
    </source>
</evidence>
<dbReference type="PANTHER" id="PTHR47932">
    <property type="entry name" value="ATPASE EXPRESSION PROTEIN 3"/>
    <property type="match status" value="1"/>
</dbReference>
<proteinExistence type="predicted"/>
<comment type="caution">
    <text evidence="3">The sequence shown here is derived from an EMBL/GenBank/DDBJ whole genome shotgun (WGS) entry which is preliminary data.</text>
</comment>
<dbReference type="Gene3D" id="1.25.40.10">
    <property type="entry name" value="Tetratricopeptide repeat domain"/>
    <property type="match status" value="1"/>
</dbReference>
<feature type="repeat" description="PPR" evidence="2">
    <location>
        <begin position="44"/>
        <end position="78"/>
    </location>
</feature>